<dbReference type="EMBL" id="MU006234">
    <property type="protein sequence ID" value="KAF2822612.1"/>
    <property type="molecule type" value="Genomic_DNA"/>
</dbReference>
<evidence type="ECO:0000256" key="2">
    <source>
        <dbReference type="ARBA" id="ARBA00022692"/>
    </source>
</evidence>
<keyword evidence="2 5" id="KW-0812">Transmembrane</keyword>
<keyword evidence="7" id="KW-1185">Reference proteome</keyword>
<organism evidence="6 7">
    <name type="scientific">Ophiobolus disseminans</name>
    <dbReference type="NCBI Taxonomy" id="1469910"/>
    <lineage>
        <taxon>Eukaryota</taxon>
        <taxon>Fungi</taxon>
        <taxon>Dikarya</taxon>
        <taxon>Ascomycota</taxon>
        <taxon>Pezizomycotina</taxon>
        <taxon>Dothideomycetes</taxon>
        <taxon>Pleosporomycetidae</taxon>
        <taxon>Pleosporales</taxon>
        <taxon>Pleosporineae</taxon>
        <taxon>Phaeosphaeriaceae</taxon>
        <taxon>Ophiobolus</taxon>
    </lineage>
</organism>
<keyword evidence="4 5" id="KW-0472">Membrane</keyword>
<evidence type="ECO:0000313" key="7">
    <source>
        <dbReference type="Proteomes" id="UP000799424"/>
    </source>
</evidence>
<gene>
    <name evidence="6" type="ORF">CC86DRAFT_385542</name>
</gene>
<protein>
    <recommendedName>
        <fullName evidence="8">Major facilitator superfamily (MFS) profile domain-containing protein</fullName>
    </recommendedName>
</protein>
<reference evidence="6" key="1">
    <citation type="journal article" date="2020" name="Stud. Mycol.">
        <title>101 Dothideomycetes genomes: a test case for predicting lifestyles and emergence of pathogens.</title>
        <authorList>
            <person name="Haridas S."/>
            <person name="Albert R."/>
            <person name="Binder M."/>
            <person name="Bloem J."/>
            <person name="Labutti K."/>
            <person name="Salamov A."/>
            <person name="Andreopoulos B."/>
            <person name="Baker S."/>
            <person name="Barry K."/>
            <person name="Bills G."/>
            <person name="Bluhm B."/>
            <person name="Cannon C."/>
            <person name="Castanera R."/>
            <person name="Culley D."/>
            <person name="Daum C."/>
            <person name="Ezra D."/>
            <person name="Gonzalez J."/>
            <person name="Henrissat B."/>
            <person name="Kuo A."/>
            <person name="Liang C."/>
            <person name="Lipzen A."/>
            <person name="Lutzoni F."/>
            <person name="Magnuson J."/>
            <person name="Mondo S."/>
            <person name="Nolan M."/>
            <person name="Ohm R."/>
            <person name="Pangilinan J."/>
            <person name="Park H.-J."/>
            <person name="Ramirez L."/>
            <person name="Alfaro M."/>
            <person name="Sun H."/>
            <person name="Tritt A."/>
            <person name="Yoshinaga Y."/>
            <person name="Zwiers L.-H."/>
            <person name="Turgeon B."/>
            <person name="Goodwin S."/>
            <person name="Spatafora J."/>
            <person name="Crous P."/>
            <person name="Grigoriev I."/>
        </authorList>
    </citation>
    <scope>NUCLEOTIDE SEQUENCE</scope>
    <source>
        <strain evidence="6">CBS 113818</strain>
    </source>
</reference>
<dbReference type="PANTHER" id="PTHR23501">
    <property type="entry name" value="MAJOR FACILITATOR SUPERFAMILY"/>
    <property type="match status" value="1"/>
</dbReference>
<keyword evidence="3 5" id="KW-1133">Transmembrane helix</keyword>
<evidence type="ECO:0000256" key="5">
    <source>
        <dbReference type="SAM" id="Phobius"/>
    </source>
</evidence>
<dbReference type="SUPFAM" id="SSF103473">
    <property type="entry name" value="MFS general substrate transporter"/>
    <property type="match status" value="1"/>
</dbReference>
<sequence length="220" mass="24410">MAVFAGWQWRKGDAASIPAKVIRQRTVLCSAVIAFIAMGSFQLTIYYLPIWFQVIKGVSPTRSGVLYLPTVGGDIALSILGGLFVQIPPSRMIGLQVLLGSDFGAIIQTVSVPICSIDSCSSSVTFDTSFYRDVRSGSMSIFWRFSIPLRGIEFFQFQACHSLIKIFVSCSCANHHPHWCQRREGYGSRAGFDGDTFRVQRCYRDDFLGGNGKRCHRVTG</sequence>
<evidence type="ECO:0000256" key="4">
    <source>
        <dbReference type="ARBA" id="ARBA00023136"/>
    </source>
</evidence>
<dbReference type="InterPro" id="IPR036259">
    <property type="entry name" value="MFS_trans_sf"/>
</dbReference>
<feature type="transmembrane region" description="Helical" evidence="5">
    <location>
        <begin position="27"/>
        <end position="52"/>
    </location>
</feature>
<feature type="transmembrane region" description="Helical" evidence="5">
    <location>
        <begin position="64"/>
        <end position="85"/>
    </location>
</feature>
<dbReference type="Gene3D" id="1.20.1250.20">
    <property type="entry name" value="MFS general substrate transporter like domains"/>
    <property type="match status" value="1"/>
</dbReference>
<dbReference type="OrthoDB" id="10021397at2759"/>
<comment type="subcellular location">
    <subcellularLocation>
        <location evidence="1">Membrane</location>
        <topology evidence="1">Multi-pass membrane protein</topology>
    </subcellularLocation>
</comment>
<dbReference type="GO" id="GO:0005886">
    <property type="term" value="C:plasma membrane"/>
    <property type="evidence" value="ECO:0007669"/>
    <property type="project" value="TreeGrafter"/>
</dbReference>
<dbReference type="AlphaFoldDB" id="A0A6A6ZNF4"/>
<proteinExistence type="predicted"/>
<dbReference type="PANTHER" id="PTHR23501:SF199">
    <property type="entry name" value="MFS EFFLUX TRANSPORTER INPD-RELATED"/>
    <property type="match status" value="1"/>
</dbReference>
<accession>A0A6A6ZNF4</accession>
<evidence type="ECO:0000313" key="6">
    <source>
        <dbReference type="EMBL" id="KAF2822612.1"/>
    </source>
</evidence>
<dbReference type="GO" id="GO:0022857">
    <property type="term" value="F:transmembrane transporter activity"/>
    <property type="evidence" value="ECO:0007669"/>
    <property type="project" value="TreeGrafter"/>
</dbReference>
<evidence type="ECO:0008006" key="8">
    <source>
        <dbReference type="Google" id="ProtNLM"/>
    </source>
</evidence>
<evidence type="ECO:0000256" key="3">
    <source>
        <dbReference type="ARBA" id="ARBA00022989"/>
    </source>
</evidence>
<evidence type="ECO:0000256" key="1">
    <source>
        <dbReference type="ARBA" id="ARBA00004141"/>
    </source>
</evidence>
<name>A0A6A6ZNF4_9PLEO</name>
<dbReference type="Proteomes" id="UP000799424">
    <property type="component" value="Unassembled WGS sequence"/>
</dbReference>